<gene>
    <name evidence="1" type="ORF">AVEN_18084_1</name>
</gene>
<proteinExistence type="predicted"/>
<comment type="caution">
    <text evidence="1">The sequence shown here is derived from an EMBL/GenBank/DDBJ whole genome shotgun (WGS) entry which is preliminary data.</text>
</comment>
<evidence type="ECO:0000313" key="1">
    <source>
        <dbReference type="EMBL" id="GBN69867.1"/>
    </source>
</evidence>
<name>A0A4Y2R2G6_ARAVE</name>
<evidence type="ECO:0000313" key="2">
    <source>
        <dbReference type="Proteomes" id="UP000499080"/>
    </source>
</evidence>
<organism evidence="1 2">
    <name type="scientific">Araneus ventricosus</name>
    <name type="common">Orbweaver spider</name>
    <name type="synonym">Epeira ventricosa</name>
    <dbReference type="NCBI Taxonomy" id="182803"/>
    <lineage>
        <taxon>Eukaryota</taxon>
        <taxon>Metazoa</taxon>
        <taxon>Ecdysozoa</taxon>
        <taxon>Arthropoda</taxon>
        <taxon>Chelicerata</taxon>
        <taxon>Arachnida</taxon>
        <taxon>Araneae</taxon>
        <taxon>Araneomorphae</taxon>
        <taxon>Entelegynae</taxon>
        <taxon>Araneoidea</taxon>
        <taxon>Araneidae</taxon>
        <taxon>Araneus</taxon>
    </lineage>
</organism>
<reference evidence="1 2" key="1">
    <citation type="journal article" date="2019" name="Sci. Rep.">
        <title>Orb-weaving spider Araneus ventricosus genome elucidates the spidroin gene catalogue.</title>
        <authorList>
            <person name="Kono N."/>
            <person name="Nakamura H."/>
            <person name="Ohtoshi R."/>
            <person name="Moran D.A.P."/>
            <person name="Shinohara A."/>
            <person name="Yoshida Y."/>
            <person name="Fujiwara M."/>
            <person name="Mori M."/>
            <person name="Tomita M."/>
            <person name="Arakawa K."/>
        </authorList>
    </citation>
    <scope>NUCLEOTIDE SEQUENCE [LARGE SCALE GENOMIC DNA]</scope>
</reference>
<dbReference type="EMBL" id="BGPR01015594">
    <property type="protein sequence ID" value="GBN69867.1"/>
    <property type="molecule type" value="Genomic_DNA"/>
</dbReference>
<sequence length="103" mass="11752">MMRPSRSAAPRLEQMMRPFAVSSVTIRTNDATLFRGQQRRLNKMMALRDQQCHRIEQTKRPFSFNSVTIRTNDAASVTIRTNDAATLRSAVTIRINDATLRGQ</sequence>
<accession>A0A4Y2R2G6</accession>
<protein>
    <submittedName>
        <fullName evidence="1">Uncharacterized protein</fullName>
    </submittedName>
</protein>
<dbReference type="AlphaFoldDB" id="A0A4Y2R2G6"/>
<dbReference type="Proteomes" id="UP000499080">
    <property type="component" value="Unassembled WGS sequence"/>
</dbReference>
<keyword evidence="2" id="KW-1185">Reference proteome</keyword>